<evidence type="ECO:0000256" key="2">
    <source>
        <dbReference type="ARBA" id="ARBA00023125"/>
    </source>
</evidence>
<gene>
    <name evidence="5" type="ORF">FNB15_06275</name>
</gene>
<dbReference type="SUPFAM" id="SSF48008">
    <property type="entry name" value="GntR ligand-binding domain-like"/>
    <property type="match status" value="1"/>
</dbReference>
<protein>
    <submittedName>
        <fullName evidence="5">FadR family transcriptional regulator</fullName>
    </submittedName>
</protein>
<name>A0A516GZI6_9PROT</name>
<evidence type="ECO:0000256" key="3">
    <source>
        <dbReference type="ARBA" id="ARBA00023163"/>
    </source>
</evidence>
<evidence type="ECO:0000313" key="5">
    <source>
        <dbReference type="EMBL" id="QDO96905.1"/>
    </source>
</evidence>
<dbReference type="KEGG" id="fer:FNB15_06275"/>
<keyword evidence="6" id="KW-1185">Reference proteome</keyword>
<dbReference type="GO" id="GO:0003677">
    <property type="term" value="F:DNA binding"/>
    <property type="evidence" value="ECO:0007669"/>
    <property type="project" value="UniProtKB-KW"/>
</dbReference>
<dbReference type="AlphaFoldDB" id="A0A516GZI6"/>
<dbReference type="InterPro" id="IPR011711">
    <property type="entry name" value="GntR_C"/>
</dbReference>
<dbReference type="InterPro" id="IPR036390">
    <property type="entry name" value="WH_DNA-bd_sf"/>
</dbReference>
<dbReference type="PROSITE" id="PS50949">
    <property type="entry name" value="HTH_GNTR"/>
    <property type="match status" value="1"/>
</dbReference>
<keyword evidence="1" id="KW-0805">Transcription regulation</keyword>
<evidence type="ECO:0000313" key="6">
    <source>
        <dbReference type="Proteomes" id="UP000317496"/>
    </source>
</evidence>
<dbReference type="SMART" id="SM00895">
    <property type="entry name" value="FCD"/>
    <property type="match status" value="1"/>
</dbReference>
<reference evidence="5 6" key="1">
    <citation type="submission" date="2019-07" db="EMBL/GenBank/DDBJ databases">
        <title>Genome sequencing for Ferrovibrio sp. K5.</title>
        <authorList>
            <person name="Park S.-J."/>
        </authorList>
    </citation>
    <scope>NUCLEOTIDE SEQUENCE [LARGE SCALE GENOMIC DNA]</scope>
    <source>
        <strain evidence="5 6">K5</strain>
    </source>
</reference>
<dbReference type="Gene3D" id="1.10.10.10">
    <property type="entry name" value="Winged helix-like DNA-binding domain superfamily/Winged helix DNA-binding domain"/>
    <property type="match status" value="1"/>
</dbReference>
<accession>A0A516GZI6</accession>
<keyword evidence="2" id="KW-0238">DNA-binding</keyword>
<feature type="domain" description="HTH gntR-type" evidence="4">
    <location>
        <begin position="10"/>
        <end position="78"/>
    </location>
</feature>
<dbReference type="Gene3D" id="1.20.120.530">
    <property type="entry name" value="GntR ligand-binding domain-like"/>
    <property type="match status" value="1"/>
</dbReference>
<keyword evidence="3" id="KW-0804">Transcription</keyword>
<dbReference type="Proteomes" id="UP000317496">
    <property type="component" value="Chromosome"/>
</dbReference>
<dbReference type="GO" id="GO:0003700">
    <property type="term" value="F:DNA-binding transcription factor activity"/>
    <property type="evidence" value="ECO:0007669"/>
    <property type="project" value="InterPro"/>
</dbReference>
<dbReference type="Pfam" id="PF07729">
    <property type="entry name" value="FCD"/>
    <property type="match status" value="1"/>
</dbReference>
<dbReference type="SUPFAM" id="SSF46785">
    <property type="entry name" value="Winged helix' DNA-binding domain"/>
    <property type="match status" value="1"/>
</dbReference>
<organism evidence="5 6">
    <name type="scientific">Ferrovibrio terrae</name>
    <dbReference type="NCBI Taxonomy" id="2594003"/>
    <lineage>
        <taxon>Bacteria</taxon>
        <taxon>Pseudomonadati</taxon>
        <taxon>Pseudomonadota</taxon>
        <taxon>Alphaproteobacteria</taxon>
        <taxon>Rhodospirillales</taxon>
        <taxon>Rhodospirillaceae</taxon>
        <taxon>Ferrovibrio</taxon>
    </lineage>
</organism>
<dbReference type="PANTHER" id="PTHR43537">
    <property type="entry name" value="TRANSCRIPTIONAL REGULATOR, GNTR FAMILY"/>
    <property type="match status" value="1"/>
</dbReference>
<dbReference type="SMART" id="SM00345">
    <property type="entry name" value="HTH_GNTR"/>
    <property type="match status" value="1"/>
</dbReference>
<dbReference type="InterPro" id="IPR000524">
    <property type="entry name" value="Tscrpt_reg_HTH_GntR"/>
</dbReference>
<dbReference type="Pfam" id="PF00392">
    <property type="entry name" value="GntR"/>
    <property type="match status" value="1"/>
</dbReference>
<dbReference type="PANTHER" id="PTHR43537:SF5">
    <property type="entry name" value="UXU OPERON TRANSCRIPTIONAL REGULATOR"/>
    <property type="match status" value="1"/>
</dbReference>
<proteinExistence type="predicted"/>
<dbReference type="CDD" id="cd07377">
    <property type="entry name" value="WHTH_GntR"/>
    <property type="match status" value="1"/>
</dbReference>
<evidence type="ECO:0000259" key="4">
    <source>
        <dbReference type="PROSITE" id="PS50949"/>
    </source>
</evidence>
<dbReference type="OrthoDB" id="9809707at2"/>
<dbReference type="EMBL" id="CP041636">
    <property type="protein sequence ID" value="QDO96905.1"/>
    <property type="molecule type" value="Genomic_DNA"/>
</dbReference>
<dbReference type="InterPro" id="IPR036388">
    <property type="entry name" value="WH-like_DNA-bd_sf"/>
</dbReference>
<sequence>MTLLSDIRLPSRVDSLTEALLQPILAGDWRPHDRLPSEHALAAQHEVSRAVVREAIARLKSDGYVETRQGKGAFVAAAPGGNAFRLNDEEVRDDLLELRALIEADCAALAAERHTAADLAALRAASDAMRDAVAKGGLGLAEDIRFHDVLADAAHNPALRRFAAFVGRHAREAMQLARLSHLKEQNRLAEIEAEHAAIIAAVAARDALAARAAVQHHIASGLRRHGLS</sequence>
<dbReference type="InterPro" id="IPR008920">
    <property type="entry name" value="TF_FadR/GntR_C"/>
</dbReference>
<evidence type="ECO:0000256" key="1">
    <source>
        <dbReference type="ARBA" id="ARBA00023015"/>
    </source>
</evidence>
<dbReference type="PRINTS" id="PR00035">
    <property type="entry name" value="HTHGNTR"/>
</dbReference>